<proteinExistence type="predicted"/>
<protein>
    <submittedName>
        <fullName evidence="2">Uncharacterized protein</fullName>
    </submittedName>
</protein>
<dbReference type="Proteomes" id="UP000292445">
    <property type="component" value="Unassembled WGS sequence"/>
</dbReference>
<feature type="chain" id="PRO_5020617264" evidence="1">
    <location>
        <begin position="26"/>
        <end position="436"/>
    </location>
</feature>
<evidence type="ECO:0000256" key="1">
    <source>
        <dbReference type="SAM" id="SignalP"/>
    </source>
</evidence>
<keyword evidence="3" id="KW-1185">Reference proteome</keyword>
<accession>A0A4Q7NK38</accession>
<dbReference type="AlphaFoldDB" id="A0A4Q7NK38"/>
<dbReference type="EMBL" id="SGXC01000001">
    <property type="protein sequence ID" value="RZS85359.1"/>
    <property type="molecule type" value="Genomic_DNA"/>
</dbReference>
<gene>
    <name evidence="2" type="ORF">EV675_1383</name>
</gene>
<keyword evidence="1" id="KW-0732">Signal</keyword>
<name>A0A4Q7NK38_9BURK</name>
<reference evidence="2 3" key="1">
    <citation type="submission" date="2019-02" db="EMBL/GenBank/DDBJ databases">
        <title>Genomic Encyclopedia of Type Strains, Phase IV (KMG-IV): sequencing the most valuable type-strain genomes for metagenomic binning, comparative biology and taxonomic classification.</title>
        <authorList>
            <person name="Goeker M."/>
        </authorList>
    </citation>
    <scope>NUCLEOTIDE SEQUENCE [LARGE SCALE GENOMIC DNA]</scope>
    <source>
        <strain evidence="2 3">K24</strain>
    </source>
</reference>
<evidence type="ECO:0000313" key="3">
    <source>
        <dbReference type="Proteomes" id="UP000292445"/>
    </source>
</evidence>
<organism evidence="2 3">
    <name type="scientific">Pigmentiphaga kullae</name>
    <dbReference type="NCBI Taxonomy" id="151784"/>
    <lineage>
        <taxon>Bacteria</taxon>
        <taxon>Pseudomonadati</taxon>
        <taxon>Pseudomonadota</taxon>
        <taxon>Betaproteobacteria</taxon>
        <taxon>Burkholderiales</taxon>
        <taxon>Alcaligenaceae</taxon>
        <taxon>Pigmentiphaga</taxon>
    </lineage>
</organism>
<feature type="signal peptide" evidence="1">
    <location>
        <begin position="1"/>
        <end position="25"/>
    </location>
</feature>
<evidence type="ECO:0000313" key="2">
    <source>
        <dbReference type="EMBL" id="RZS85359.1"/>
    </source>
</evidence>
<sequence length="436" mass="45947">MNKATRRWALALLAAAGLVAQGARATDLCPAHTHTLAFFNGVWNTPDTAASGARALLGTLDEALRQHPARATFAVGAEVFYNASGLQRGARKGIEDLVEAFAQRAAELDDALRHRWELFWEIVDGRQDGWRKIAAVLPRAYDLAVALTEARNARLLADATSFAADPPTGIDYAAHRLRLRALHALGRGVLLVGHSQGNFFLNAAYRALPDPASLAAVHIAPASARINGPHLLSGNDLVIAALRGVVPGAPPPPNLWIPPSTRDASGHRLIETYLDADRNGRPAAGALMADGLLALKAPEPRASPGFFTATLAWDGEGDIDLHVLEPGGDHVHYGARLGASGTLDLDNTAGHGPEHYHATCDPQRLQAGIFSVGLNNYAAPAGRQAMLQIATADQGVVRTVQVDAGPPRGEAGDSSPLIVLRVAVARSGPAWTATVH</sequence>
<dbReference type="OrthoDB" id="266279at2"/>
<comment type="caution">
    <text evidence="2">The sequence shown here is derived from an EMBL/GenBank/DDBJ whole genome shotgun (WGS) entry which is preliminary data.</text>
</comment>
<dbReference type="RefSeq" id="WP_130356583.1">
    <property type="nucleotide sequence ID" value="NZ_SGXC01000001.1"/>
</dbReference>